<accession>A0A1C2D6Q9</accession>
<dbReference type="EMBL" id="LYQW01000018">
    <property type="protein sequence ID" value="OXC22949.1"/>
    <property type="molecule type" value="Genomic_DNA"/>
</dbReference>
<evidence type="ECO:0000313" key="2">
    <source>
        <dbReference type="EMBL" id="QHQ67714.1"/>
    </source>
</evidence>
<sequence length="138" mass="15949">MKSTYKLLSIQLDGLPLPSCPPKIIFSLDLNSIDDLNTSFNLFDYDHCIRRVNCSSLLKTNSFSEIDAVVSKVPECTKLILVADECWYAKVMNELYIRRVLQVYAYLDKKCPNLQLEIYVPKDSTQKLFPILKQMKFS</sequence>
<protein>
    <submittedName>
        <fullName evidence="1">Uncharacterized protein</fullName>
    </submittedName>
</protein>
<dbReference type="RefSeq" id="WP_065989571.1">
    <property type="nucleotide sequence ID" value="NZ_CP047142.1"/>
</dbReference>
<name>A0A1C2D6Q9_9LACO</name>
<accession>A0A6P1TVY1</accession>
<evidence type="ECO:0000313" key="4">
    <source>
        <dbReference type="Proteomes" id="UP000464915"/>
    </source>
</evidence>
<dbReference type="EMBL" id="CP047142">
    <property type="protein sequence ID" value="QHQ67714.1"/>
    <property type="molecule type" value="Genomic_DNA"/>
</dbReference>
<evidence type="ECO:0000313" key="1">
    <source>
        <dbReference type="EMBL" id="OXC22949.1"/>
    </source>
</evidence>
<dbReference type="AlphaFoldDB" id="A0A1C2D6Q9"/>
<dbReference type="Proteomes" id="UP000198437">
    <property type="component" value="Unassembled WGS sequence"/>
</dbReference>
<evidence type="ECO:0000313" key="3">
    <source>
        <dbReference type="Proteomes" id="UP000198437"/>
    </source>
</evidence>
<proteinExistence type="predicted"/>
<organism evidence="1 3">
    <name type="scientific">Lactobacillus crispatus</name>
    <dbReference type="NCBI Taxonomy" id="47770"/>
    <lineage>
        <taxon>Bacteria</taxon>
        <taxon>Bacillati</taxon>
        <taxon>Bacillota</taxon>
        <taxon>Bacilli</taxon>
        <taxon>Lactobacillales</taxon>
        <taxon>Lactobacillaceae</taxon>
        <taxon>Lactobacillus</taxon>
    </lineage>
</organism>
<reference evidence="2 4" key="2">
    <citation type="submission" date="2019-12" db="EMBL/GenBank/DDBJ databases">
        <title>Complete Genome Sequences of Lactobacillus strains, C25 and P38, Isolated from Chicken Cecum.</title>
        <authorList>
            <person name="Hassan H.M."/>
            <person name="Mendoza M."/>
            <person name="Rezvani M."/>
            <person name="Koci M.D."/>
            <person name="Dickey A.N."/>
            <person name="Scholl E.H."/>
        </authorList>
    </citation>
    <scope>NUCLEOTIDE SEQUENCE [LARGE SCALE GENOMIC DNA]</scope>
    <source>
        <strain evidence="2 4">C25</strain>
    </source>
</reference>
<reference evidence="1 3" key="1">
    <citation type="submission" date="2016-05" db="EMBL/GenBank/DDBJ databases">
        <authorList>
            <person name="Johnson T.J."/>
            <person name="Youmans B.P."/>
            <person name="Case K.A."/>
        </authorList>
    </citation>
    <scope>NUCLEOTIDE SEQUENCE [LARGE SCALE GENOMIC DNA]</scope>
    <source>
        <strain evidence="1 3">UMNLC6</strain>
    </source>
</reference>
<dbReference type="Proteomes" id="UP000464915">
    <property type="component" value="Chromosome"/>
</dbReference>
<gene>
    <name evidence="1" type="ORF">AYP82_08495</name>
    <name evidence="2" type="ORF">GSR61_03575</name>
</gene>